<dbReference type="AlphaFoldDB" id="F0H9Q0"/>
<proteinExistence type="predicted"/>
<protein>
    <submittedName>
        <fullName evidence="2">Uncharacterized protein</fullName>
    </submittedName>
</protein>
<comment type="caution">
    <text evidence="2">The sequence shown here is derived from an EMBL/GenBank/DDBJ whole genome shotgun (WGS) entry which is preliminary data.</text>
</comment>
<feature type="compositionally biased region" description="Basic and acidic residues" evidence="1">
    <location>
        <begin position="23"/>
        <end position="32"/>
    </location>
</feature>
<name>F0H9Q0_9BACT</name>
<gene>
    <name evidence="2" type="ORF">HMPREF9303_1002</name>
</gene>
<dbReference type="Proteomes" id="UP000003155">
    <property type="component" value="Unassembled WGS sequence"/>
</dbReference>
<keyword evidence="3" id="KW-1185">Reference proteome</keyword>
<evidence type="ECO:0000313" key="2">
    <source>
        <dbReference type="EMBL" id="EGC85525.1"/>
    </source>
</evidence>
<reference evidence="2 3" key="1">
    <citation type="submission" date="2011-02" db="EMBL/GenBank/DDBJ databases">
        <authorList>
            <person name="Durkin A.S."/>
            <person name="Madupu R."/>
            <person name="Torralba M."/>
            <person name="Gillis M."/>
            <person name="Methe B."/>
            <person name="Sutton G."/>
            <person name="Nelson K.E."/>
        </authorList>
    </citation>
    <scope>NUCLEOTIDE SEQUENCE [LARGE SCALE GENOMIC DNA]</scope>
    <source>
        <strain evidence="2 3">CRIS 18C-A</strain>
    </source>
</reference>
<feature type="region of interest" description="Disordered" evidence="1">
    <location>
        <begin position="23"/>
        <end position="42"/>
    </location>
</feature>
<sequence>MQKYKEISNIKPWKRLNVIQKVRSREADERKSMKNSTQNNCE</sequence>
<organism evidence="2 3">
    <name type="scientific">Prevotella denticola CRIS 18C-A</name>
    <dbReference type="NCBI Taxonomy" id="944557"/>
    <lineage>
        <taxon>Bacteria</taxon>
        <taxon>Pseudomonadati</taxon>
        <taxon>Bacteroidota</taxon>
        <taxon>Bacteroidia</taxon>
        <taxon>Bacteroidales</taxon>
        <taxon>Prevotellaceae</taxon>
        <taxon>Prevotella</taxon>
    </lineage>
</organism>
<evidence type="ECO:0000256" key="1">
    <source>
        <dbReference type="SAM" id="MobiDB-lite"/>
    </source>
</evidence>
<accession>F0H9Q0</accession>
<dbReference type="EMBL" id="AEXO01000098">
    <property type="protein sequence ID" value="EGC85525.1"/>
    <property type="molecule type" value="Genomic_DNA"/>
</dbReference>
<evidence type="ECO:0000313" key="3">
    <source>
        <dbReference type="Proteomes" id="UP000003155"/>
    </source>
</evidence>